<dbReference type="Pfam" id="PF11211">
    <property type="entry name" value="DUF2997"/>
    <property type="match status" value="1"/>
</dbReference>
<protein>
    <recommendedName>
        <fullName evidence="3">DUF2997 domain-containing protein</fullName>
    </recommendedName>
</protein>
<gene>
    <name evidence="1" type="ORF">ADN00_15640</name>
</gene>
<name>A0A0P6XKV1_9CHLR</name>
<evidence type="ECO:0000313" key="1">
    <source>
        <dbReference type="EMBL" id="KPL72248.1"/>
    </source>
</evidence>
<dbReference type="AlphaFoldDB" id="A0A0P6XKV1"/>
<sequence length="64" mass="7143">MMNKPHKIEIQITPEGKVIGEVKGVSGPQCGPLTKWLEEIGSVQVDRSTPDYHKNSDQNLTVKR</sequence>
<dbReference type="InterPro" id="IPR021375">
    <property type="entry name" value="DUF2997"/>
</dbReference>
<proteinExistence type="predicted"/>
<organism evidence="1 2">
    <name type="scientific">Ornatilinea apprima</name>
    <dbReference type="NCBI Taxonomy" id="1134406"/>
    <lineage>
        <taxon>Bacteria</taxon>
        <taxon>Bacillati</taxon>
        <taxon>Chloroflexota</taxon>
        <taxon>Anaerolineae</taxon>
        <taxon>Anaerolineales</taxon>
        <taxon>Anaerolineaceae</taxon>
        <taxon>Ornatilinea</taxon>
    </lineage>
</organism>
<reference evidence="1 2" key="1">
    <citation type="submission" date="2015-07" db="EMBL/GenBank/DDBJ databases">
        <title>Genome sequence of Ornatilinea apprima DSM 23815.</title>
        <authorList>
            <person name="Hemp J."/>
            <person name="Ward L.M."/>
            <person name="Pace L.A."/>
            <person name="Fischer W.W."/>
        </authorList>
    </citation>
    <scope>NUCLEOTIDE SEQUENCE [LARGE SCALE GENOMIC DNA]</scope>
    <source>
        <strain evidence="1 2">P3M-1</strain>
    </source>
</reference>
<accession>A0A0P6XKV1</accession>
<dbReference type="Proteomes" id="UP000050417">
    <property type="component" value="Unassembled WGS sequence"/>
</dbReference>
<dbReference type="EMBL" id="LGCL01000039">
    <property type="protein sequence ID" value="KPL72248.1"/>
    <property type="molecule type" value="Genomic_DNA"/>
</dbReference>
<evidence type="ECO:0000313" key="2">
    <source>
        <dbReference type="Proteomes" id="UP000050417"/>
    </source>
</evidence>
<keyword evidence="2" id="KW-1185">Reference proteome</keyword>
<evidence type="ECO:0008006" key="3">
    <source>
        <dbReference type="Google" id="ProtNLM"/>
    </source>
</evidence>
<comment type="caution">
    <text evidence="1">The sequence shown here is derived from an EMBL/GenBank/DDBJ whole genome shotgun (WGS) entry which is preliminary data.</text>
</comment>